<evidence type="ECO:0000256" key="2">
    <source>
        <dbReference type="ARBA" id="ARBA00022692"/>
    </source>
</evidence>
<evidence type="ECO:0000313" key="11">
    <source>
        <dbReference type="EMBL" id="JAR75332.1"/>
    </source>
</evidence>
<reference evidence="12" key="2">
    <citation type="submission" date="2025-05" db="UniProtKB">
        <authorList>
            <consortium name="Ensembl"/>
        </authorList>
    </citation>
    <scope>IDENTIFICATION</scope>
</reference>
<organism evidence="11">
    <name type="scientific">Fundulus heteroclitus</name>
    <name type="common">Killifish</name>
    <name type="synonym">Mummichog</name>
    <dbReference type="NCBI Taxonomy" id="8078"/>
    <lineage>
        <taxon>Eukaryota</taxon>
        <taxon>Metazoa</taxon>
        <taxon>Chordata</taxon>
        <taxon>Craniata</taxon>
        <taxon>Vertebrata</taxon>
        <taxon>Euteleostomi</taxon>
        <taxon>Actinopterygii</taxon>
        <taxon>Neopterygii</taxon>
        <taxon>Teleostei</taxon>
        <taxon>Neoteleostei</taxon>
        <taxon>Acanthomorphata</taxon>
        <taxon>Ovalentaria</taxon>
        <taxon>Atherinomorphae</taxon>
        <taxon>Cyprinodontiformes</taxon>
        <taxon>Fundulidae</taxon>
        <taxon>Fundulus</taxon>
    </lineage>
</organism>
<dbReference type="PANTHER" id="PTHR23037">
    <property type="entry name" value="CYTOKINE RECEPTOR"/>
    <property type="match status" value="1"/>
</dbReference>
<sequence>MDHRPPLRLSSLPLILLLLKTTSITRLQGDPVTEVEHLECVNDYLFTINCSLSVTPSVNASVSNRTFWLTLTDTEDERKYECLLSETTAGFFCSVKIKRAETFSDFDFYEISFCQSQGSGSENCTLLEEEYEPYHHIKPNAPCCLTVSHSGSRDTFSWKSTYEEHLSHTLLPQQLTYQLWYYKAGDGDGERTHIINSDDTTLSVEEENLEPDTEYVVKLRSCPNMVHYQGQWSDWSSEVLWRTEAAVNAAPADGRVPNLLLALAVVCVVMVMLLVSYGSVRKWRRGTFIPTPAPYFQTLYKDCQGDFKSWVVTQENPADALQAEEALHIDTLVECAEVRDYQYPAAVHLVENRAYSSVDADLLSMQSADGGTAARLLDQRRSVRSLSGYCRSCSPAQDSGCWLCSDTSLEQEASWYCNDYCTLSGLQLAACGAGAHKPAAAKGS</sequence>
<evidence type="ECO:0000313" key="13">
    <source>
        <dbReference type="Proteomes" id="UP000265000"/>
    </source>
</evidence>
<keyword evidence="13" id="KW-1185">Reference proteome</keyword>
<keyword evidence="3 9" id="KW-0732">Signal</keyword>
<keyword evidence="2 8" id="KW-0812">Transmembrane</keyword>
<accession>A0A147AAU8</accession>
<feature type="chain" id="PRO_5044549119" evidence="9">
    <location>
        <begin position="30"/>
        <end position="444"/>
    </location>
</feature>
<evidence type="ECO:0000256" key="8">
    <source>
        <dbReference type="SAM" id="Phobius"/>
    </source>
</evidence>
<dbReference type="InterPro" id="IPR003961">
    <property type="entry name" value="FN3_dom"/>
</dbReference>
<dbReference type="PANTHER" id="PTHR23037:SF7">
    <property type="entry name" value="INTERLEUKIN-21 RECEPTOR"/>
    <property type="match status" value="1"/>
</dbReference>
<dbReference type="PROSITE" id="PS50853">
    <property type="entry name" value="FN3"/>
    <property type="match status" value="1"/>
</dbReference>
<keyword evidence="5 8" id="KW-0472">Membrane</keyword>
<keyword evidence="4 8" id="KW-1133">Transmembrane helix</keyword>
<dbReference type="GeneTree" id="ENSGT00940000167095"/>
<evidence type="ECO:0000313" key="12">
    <source>
        <dbReference type="Ensembl" id="ENSFHEP00000021033.1"/>
    </source>
</evidence>
<keyword evidence="7" id="KW-0325">Glycoprotein</keyword>
<dbReference type="EMBL" id="GCES01010991">
    <property type="protein sequence ID" value="JAR75332.1"/>
    <property type="molecule type" value="Transcribed_RNA"/>
</dbReference>
<dbReference type="GO" id="GO:0009897">
    <property type="term" value="C:external side of plasma membrane"/>
    <property type="evidence" value="ECO:0007669"/>
    <property type="project" value="TreeGrafter"/>
</dbReference>
<evidence type="ECO:0000256" key="7">
    <source>
        <dbReference type="ARBA" id="ARBA00023180"/>
    </source>
</evidence>
<feature type="transmembrane region" description="Helical" evidence="8">
    <location>
        <begin position="259"/>
        <end position="280"/>
    </location>
</feature>
<reference evidence="11" key="1">
    <citation type="submission" date="2015-01" db="EMBL/GenBank/DDBJ databases">
        <title>EvidentialGene: Evidence-directed Construction of Complete mRNA Transcriptomes without Genomes.</title>
        <authorList>
            <person name="Gilbert D.G."/>
        </authorList>
    </citation>
    <scope>NUCLEOTIDE SEQUENCE</scope>
</reference>
<evidence type="ECO:0000259" key="10">
    <source>
        <dbReference type="PROSITE" id="PS50853"/>
    </source>
</evidence>
<evidence type="ECO:0000256" key="3">
    <source>
        <dbReference type="ARBA" id="ARBA00022729"/>
    </source>
</evidence>
<dbReference type="GO" id="GO:0004896">
    <property type="term" value="F:cytokine receptor activity"/>
    <property type="evidence" value="ECO:0007669"/>
    <property type="project" value="InterPro"/>
</dbReference>
<dbReference type="SUPFAM" id="SSF49265">
    <property type="entry name" value="Fibronectin type III"/>
    <property type="match status" value="1"/>
</dbReference>
<dbReference type="Gene3D" id="2.60.40.10">
    <property type="entry name" value="Immunoglobulins"/>
    <property type="match status" value="2"/>
</dbReference>
<feature type="signal peptide" evidence="9">
    <location>
        <begin position="1"/>
        <end position="29"/>
    </location>
</feature>
<evidence type="ECO:0000256" key="1">
    <source>
        <dbReference type="ARBA" id="ARBA00004479"/>
    </source>
</evidence>
<evidence type="ECO:0000256" key="6">
    <source>
        <dbReference type="ARBA" id="ARBA00023170"/>
    </source>
</evidence>
<protein>
    <submittedName>
        <fullName evidence="11">Interleukin 21 receptor</fullName>
    </submittedName>
    <submittedName>
        <fullName evidence="12">Interleukin-21 receptor-like</fullName>
    </submittedName>
</protein>
<evidence type="ECO:0000256" key="4">
    <source>
        <dbReference type="ARBA" id="ARBA00022989"/>
    </source>
</evidence>
<evidence type="ECO:0000256" key="9">
    <source>
        <dbReference type="SAM" id="SignalP"/>
    </source>
</evidence>
<proteinExistence type="predicted"/>
<dbReference type="PROSITE" id="PS01355">
    <property type="entry name" value="HEMATOPO_REC_S_F1"/>
    <property type="match status" value="1"/>
</dbReference>
<comment type="subcellular location">
    <subcellularLocation>
        <location evidence="1">Membrane</location>
        <topology evidence="1">Single-pass type I membrane protein</topology>
    </subcellularLocation>
</comment>
<evidence type="ECO:0000256" key="5">
    <source>
        <dbReference type="ARBA" id="ARBA00023136"/>
    </source>
</evidence>
<dbReference type="InterPro" id="IPR003531">
    <property type="entry name" value="Hempt_rcpt_S_F1_CS"/>
</dbReference>
<dbReference type="AlphaFoldDB" id="A0A147AAU8"/>
<dbReference type="STRING" id="8078.ENSFHEP00000021033"/>
<dbReference type="InterPro" id="IPR013783">
    <property type="entry name" value="Ig-like_fold"/>
</dbReference>
<name>A0A147AAU8_FUNHE</name>
<dbReference type="Ensembl" id="ENSFHET00000030697.1">
    <property type="protein sequence ID" value="ENSFHEP00000021033.1"/>
    <property type="gene ID" value="ENSFHEG00000022993.1"/>
</dbReference>
<feature type="domain" description="Fibronectin type-III" evidence="10">
    <location>
        <begin position="138"/>
        <end position="246"/>
    </location>
</feature>
<keyword evidence="6 11" id="KW-0675">Receptor</keyword>
<dbReference type="InterPro" id="IPR036116">
    <property type="entry name" value="FN3_sf"/>
</dbReference>
<dbReference type="CDD" id="cd00063">
    <property type="entry name" value="FN3"/>
    <property type="match status" value="1"/>
</dbReference>
<dbReference type="Proteomes" id="UP000265000">
    <property type="component" value="Unplaced"/>
</dbReference>